<evidence type="ECO:0000313" key="2">
    <source>
        <dbReference type="Proteomes" id="UP000771797"/>
    </source>
</evidence>
<accession>A0ABQ6YA75</accession>
<evidence type="ECO:0000313" key="1">
    <source>
        <dbReference type="EMBL" id="KAF0806737.1"/>
    </source>
</evidence>
<reference evidence="1 2" key="1">
    <citation type="submission" date="2012-09" db="EMBL/GenBank/DDBJ databases">
        <title>Genome Sequence of alkane-degrading Bacterium Alcanivorax sp. 6-D-6.</title>
        <authorList>
            <person name="Lai Q."/>
            <person name="Shao Z."/>
        </authorList>
    </citation>
    <scope>NUCLEOTIDE SEQUENCE [LARGE SCALE GENOMIC DNA]</scope>
    <source>
        <strain evidence="1 2">6-D-6</strain>
    </source>
</reference>
<dbReference type="Proteomes" id="UP000771797">
    <property type="component" value="Unassembled WGS sequence"/>
</dbReference>
<proteinExistence type="predicted"/>
<protein>
    <submittedName>
        <fullName evidence="1">FagA protein</fullName>
    </submittedName>
</protein>
<sequence length="88" mass="10237">MQEEAVFIGTADTEARRGLFEGQFRLLLDTVMDELVPRHWRCQCLDHIHTPLGSLHRLADDDASRRHVRQLLWELSVSSRYVQHSLIG</sequence>
<name>A0ABQ6YA75_9GAMM</name>
<keyword evidence="2" id="KW-1185">Reference proteome</keyword>
<comment type="caution">
    <text evidence="1">The sequence shown here is derived from an EMBL/GenBank/DDBJ whole genome shotgun (WGS) entry which is preliminary data.</text>
</comment>
<dbReference type="EMBL" id="AQPF01000007">
    <property type="protein sequence ID" value="KAF0806737.1"/>
    <property type="molecule type" value="Genomic_DNA"/>
</dbReference>
<organism evidence="1 2">
    <name type="scientific">Alcanivorax xiamenensis</name>
    <dbReference type="NCBI Taxonomy" id="1177156"/>
    <lineage>
        <taxon>Bacteria</taxon>
        <taxon>Pseudomonadati</taxon>
        <taxon>Pseudomonadota</taxon>
        <taxon>Gammaproteobacteria</taxon>
        <taxon>Oceanospirillales</taxon>
        <taxon>Alcanivoracaceae</taxon>
        <taxon>Alcanivorax</taxon>
    </lineage>
</organism>
<gene>
    <name evidence="1" type="ORF">A6D6_01412</name>
</gene>